<organism evidence="2 3">
    <name type="scientific">Franzmannia pantelleriensis</name>
    <dbReference type="NCBI Taxonomy" id="48727"/>
    <lineage>
        <taxon>Bacteria</taxon>
        <taxon>Pseudomonadati</taxon>
        <taxon>Pseudomonadota</taxon>
        <taxon>Gammaproteobacteria</taxon>
        <taxon>Oceanospirillales</taxon>
        <taxon>Halomonadaceae</taxon>
        <taxon>Franzmannia</taxon>
    </lineage>
</organism>
<dbReference type="GO" id="GO:0042802">
    <property type="term" value="F:identical protein binding"/>
    <property type="evidence" value="ECO:0007669"/>
    <property type="project" value="InterPro"/>
</dbReference>
<reference evidence="3" key="1">
    <citation type="submission" date="2016-10" db="EMBL/GenBank/DDBJ databases">
        <authorList>
            <person name="Varghese N."/>
            <person name="Submissions S."/>
        </authorList>
    </citation>
    <scope>NUCLEOTIDE SEQUENCE [LARGE SCALE GENOMIC DNA]</scope>
    <source>
        <strain evidence="3">AAP</strain>
    </source>
</reference>
<dbReference type="Pfam" id="PF13424">
    <property type="entry name" value="TPR_12"/>
    <property type="match status" value="2"/>
</dbReference>
<gene>
    <name evidence="2" type="ORF">SAMN05192555_111153</name>
</gene>
<keyword evidence="1" id="KW-0802">TPR repeat</keyword>
<dbReference type="PANTHER" id="PTHR12558:SF13">
    <property type="entry name" value="CELL DIVISION CYCLE PROTEIN 27 HOMOLOG"/>
    <property type="match status" value="1"/>
</dbReference>
<dbReference type="InterPro" id="IPR013360">
    <property type="entry name" value="Pilus_4_PilW"/>
</dbReference>
<dbReference type="EMBL" id="FNGH01000011">
    <property type="protein sequence ID" value="SDM30924.1"/>
    <property type="molecule type" value="Genomic_DNA"/>
</dbReference>
<dbReference type="NCBIfam" id="TIGR02521">
    <property type="entry name" value="type_IV_pilW"/>
    <property type="match status" value="1"/>
</dbReference>
<feature type="repeat" description="TPR" evidence="1">
    <location>
        <begin position="77"/>
        <end position="110"/>
    </location>
</feature>
<dbReference type="Proteomes" id="UP000199107">
    <property type="component" value="Unassembled WGS sequence"/>
</dbReference>
<dbReference type="PROSITE" id="PS50293">
    <property type="entry name" value="TPR_REGION"/>
    <property type="match status" value="1"/>
</dbReference>
<dbReference type="OrthoDB" id="129043at2"/>
<sequence>MTRRHALPGSRSLRPMLIGLFGAVWLAGCSSQAVQPESGTNPSEAYTQLGMAYLERDNLPRAQRALNRALEVAPNDAETLQALAMVYQRQGEHELADEHFLRALSSNAGFTRARNNYAAFLYDRGRLRDACSQLEQATQDTQYDNRAQLFANLGQCQREMGDLDAAVTSLERAQAIDMRSPRSYFTLAEIEYAQGNHSRAWEQLQSFMRLAGTTPASLELARDIADARGDIENRRFFTEQLNALGHAP</sequence>
<dbReference type="RefSeq" id="WP_089659306.1">
    <property type="nucleotide sequence ID" value="NZ_FNGH01000011.1"/>
</dbReference>
<dbReference type="STRING" id="48727.SAMN05192555_111153"/>
<evidence type="ECO:0000256" key="1">
    <source>
        <dbReference type="PROSITE-ProRule" id="PRU00339"/>
    </source>
</evidence>
<protein>
    <submittedName>
        <fullName evidence="2">Type IV pilus assembly protein PilF</fullName>
    </submittedName>
</protein>
<keyword evidence="3" id="KW-1185">Reference proteome</keyword>
<feature type="repeat" description="TPR" evidence="1">
    <location>
        <begin position="147"/>
        <end position="180"/>
    </location>
</feature>
<dbReference type="SMART" id="SM00028">
    <property type="entry name" value="TPR"/>
    <property type="match status" value="4"/>
</dbReference>
<dbReference type="PROSITE" id="PS50005">
    <property type="entry name" value="TPR"/>
    <property type="match status" value="3"/>
</dbReference>
<dbReference type="PANTHER" id="PTHR12558">
    <property type="entry name" value="CELL DIVISION CYCLE 16,23,27"/>
    <property type="match status" value="1"/>
</dbReference>
<dbReference type="SUPFAM" id="SSF48452">
    <property type="entry name" value="TPR-like"/>
    <property type="match status" value="1"/>
</dbReference>
<accession>A0A1G9S685</accession>
<dbReference type="Gene3D" id="1.25.40.10">
    <property type="entry name" value="Tetratricopeptide repeat domain"/>
    <property type="match status" value="1"/>
</dbReference>
<dbReference type="PROSITE" id="PS51257">
    <property type="entry name" value="PROKAR_LIPOPROTEIN"/>
    <property type="match status" value="1"/>
</dbReference>
<evidence type="ECO:0000313" key="2">
    <source>
        <dbReference type="EMBL" id="SDM30924.1"/>
    </source>
</evidence>
<name>A0A1G9S685_9GAMM</name>
<evidence type="ECO:0000313" key="3">
    <source>
        <dbReference type="Proteomes" id="UP000199107"/>
    </source>
</evidence>
<dbReference type="InterPro" id="IPR019734">
    <property type="entry name" value="TPR_rpt"/>
</dbReference>
<dbReference type="InterPro" id="IPR011990">
    <property type="entry name" value="TPR-like_helical_dom_sf"/>
</dbReference>
<dbReference type="AlphaFoldDB" id="A0A1G9S685"/>
<feature type="repeat" description="TPR" evidence="1">
    <location>
        <begin position="43"/>
        <end position="76"/>
    </location>
</feature>
<proteinExistence type="predicted"/>